<gene>
    <name evidence="15" type="ORF">RSSM_06143</name>
</gene>
<keyword evidence="5" id="KW-0067">ATP-binding</keyword>
<dbReference type="InterPro" id="IPR037051">
    <property type="entry name" value="4-carb_acid_sugar_kinase_N_sf"/>
</dbReference>
<dbReference type="NCBIfam" id="NF043035">
    <property type="entry name" value="OxoTetrKin"/>
    <property type="match status" value="1"/>
</dbReference>
<sequence>MQETSSQRTAVLGCIADDVTGATDLANNLVQGGMRVVQILGTPTPEMLRDLSEVDAVVVALKTRSIPAEDAIAMSRDSLKVLRENGATRFYFKYCSTFDSTDDGNIGPVAEALMDTLGVHQTVFCPAFPRAGRTVYRGHLFVGDSLLNESGMENHPLNPMTDANLVRFLSKQTSRRVGLVSYDDIEEGSSAVEHQLSDLQGDGVAMVVTDTCGDAQLATLASACVSMPLVTGGSGLAHYLPDAYRKVGLLSSETHAPPIPNVEGRGLIVAGSCSKATNGQVEYMSGKCPTWSVDVSSLMSNRDAELERLIQWVGKTDASVPVLIASSARPEKIADLQSRFGAMEVALAIEGFLAEVTRRLVEELEFRRLVLAGGETSGAIVRELSIDALRIGPEICTGVPWTESIGRQPSLALALKSGNFGDVDFFETALEMLR</sequence>
<evidence type="ECO:0000256" key="3">
    <source>
        <dbReference type="ARBA" id="ARBA00022741"/>
    </source>
</evidence>
<dbReference type="AlphaFoldDB" id="M5U3J0"/>
<evidence type="ECO:0000256" key="1">
    <source>
        <dbReference type="ARBA" id="ARBA00005715"/>
    </source>
</evidence>
<dbReference type="Pfam" id="PF07005">
    <property type="entry name" value="SBD_N"/>
    <property type="match status" value="1"/>
</dbReference>
<feature type="domain" description="Four-carbon acid sugar kinase N-terminal" evidence="13">
    <location>
        <begin position="12"/>
        <end position="240"/>
    </location>
</feature>
<dbReference type="GO" id="GO:0016301">
    <property type="term" value="F:kinase activity"/>
    <property type="evidence" value="ECO:0007669"/>
    <property type="project" value="UniProtKB-KW"/>
</dbReference>
<dbReference type="InterPro" id="IPR042213">
    <property type="entry name" value="NBD_C_sf"/>
</dbReference>
<dbReference type="Gene3D" id="3.40.50.10840">
    <property type="entry name" value="Putative sugar-binding, N-terminal domain"/>
    <property type="match status" value="1"/>
</dbReference>
<evidence type="ECO:0000313" key="15">
    <source>
        <dbReference type="EMBL" id="EMI52431.1"/>
    </source>
</evidence>
<evidence type="ECO:0000256" key="4">
    <source>
        <dbReference type="ARBA" id="ARBA00022777"/>
    </source>
</evidence>
<dbReference type="EMBL" id="ANOH01000431">
    <property type="protein sequence ID" value="EMI52431.1"/>
    <property type="molecule type" value="Genomic_DNA"/>
</dbReference>
<dbReference type="Proteomes" id="UP000011885">
    <property type="component" value="Unassembled WGS sequence"/>
</dbReference>
<organism evidence="15 16">
    <name type="scientific">Rhodopirellula sallentina SM41</name>
    <dbReference type="NCBI Taxonomy" id="1263870"/>
    <lineage>
        <taxon>Bacteria</taxon>
        <taxon>Pseudomonadati</taxon>
        <taxon>Planctomycetota</taxon>
        <taxon>Planctomycetia</taxon>
        <taxon>Pirellulales</taxon>
        <taxon>Pirellulaceae</taxon>
        <taxon>Rhodopirellula</taxon>
    </lineage>
</organism>
<evidence type="ECO:0000259" key="14">
    <source>
        <dbReference type="Pfam" id="PF17042"/>
    </source>
</evidence>
<dbReference type="OrthoDB" id="9778478at2"/>
<evidence type="ECO:0000256" key="6">
    <source>
        <dbReference type="ARBA" id="ARBA00023277"/>
    </source>
</evidence>
<comment type="caution">
    <text evidence="15">The sequence shown here is derived from an EMBL/GenBank/DDBJ whole genome shotgun (WGS) entry which is preliminary data.</text>
</comment>
<dbReference type="EC" id="2.7.1.217" evidence="10"/>
<evidence type="ECO:0000259" key="13">
    <source>
        <dbReference type="Pfam" id="PF07005"/>
    </source>
</evidence>
<evidence type="ECO:0000256" key="10">
    <source>
        <dbReference type="ARBA" id="ARBA00039095"/>
    </source>
</evidence>
<evidence type="ECO:0000313" key="16">
    <source>
        <dbReference type="Proteomes" id="UP000011885"/>
    </source>
</evidence>
<evidence type="ECO:0000256" key="5">
    <source>
        <dbReference type="ARBA" id="ARBA00022840"/>
    </source>
</evidence>
<dbReference type="InterPro" id="IPR050007">
    <property type="entry name" value="OtnK"/>
</dbReference>
<evidence type="ECO:0000256" key="7">
    <source>
        <dbReference type="ARBA" id="ARBA00035898"/>
    </source>
</evidence>
<comment type="function">
    <text evidence="9">Catalyzes the ATP-dependent phosphorylation of 3-oxo-tetronate to 3-oxo-tetronate 4-phosphate.</text>
</comment>
<dbReference type="GO" id="GO:0005524">
    <property type="term" value="F:ATP binding"/>
    <property type="evidence" value="ECO:0007669"/>
    <property type="project" value="UniProtKB-KW"/>
</dbReference>
<evidence type="ECO:0000256" key="11">
    <source>
        <dbReference type="ARBA" id="ARBA00039461"/>
    </source>
</evidence>
<comment type="catalytic activity">
    <reaction evidence="7">
        <text>3-dehydro-L-erythronate + ATP = 3-dehydro-4-O-phospho-L-erythronate + ADP + H(+)</text>
        <dbReference type="Rhea" id="RHEA:52552"/>
        <dbReference type="ChEBI" id="CHEBI:15378"/>
        <dbReference type="ChEBI" id="CHEBI:30616"/>
        <dbReference type="ChEBI" id="CHEBI:136592"/>
        <dbReference type="ChEBI" id="CHEBI:136670"/>
        <dbReference type="ChEBI" id="CHEBI:456216"/>
        <dbReference type="EC" id="2.7.1.217"/>
    </reaction>
</comment>
<proteinExistence type="inferred from homology"/>
<feature type="domain" description="Four-carbon acid sugar kinase nucleotide binding" evidence="14">
    <location>
        <begin position="267"/>
        <end position="426"/>
    </location>
</feature>
<dbReference type="RefSeq" id="WP_008687714.1">
    <property type="nucleotide sequence ID" value="NZ_ANOH01000431.1"/>
</dbReference>
<reference evidence="15 16" key="1">
    <citation type="journal article" date="2013" name="Mar. Genomics">
        <title>Expression of sulfatases in Rhodopirellula baltica and the diversity of sulfatases in the genus Rhodopirellula.</title>
        <authorList>
            <person name="Wegner C.E."/>
            <person name="Richter-Heitmann T."/>
            <person name="Klindworth A."/>
            <person name="Klockow C."/>
            <person name="Richter M."/>
            <person name="Achstetter T."/>
            <person name="Glockner F.O."/>
            <person name="Harder J."/>
        </authorList>
    </citation>
    <scope>NUCLEOTIDE SEQUENCE [LARGE SCALE GENOMIC DNA]</scope>
    <source>
        <strain evidence="15 16">SM41</strain>
    </source>
</reference>
<keyword evidence="2" id="KW-0808">Transferase</keyword>
<keyword evidence="6" id="KW-0119">Carbohydrate metabolism</keyword>
<evidence type="ECO:0000256" key="12">
    <source>
        <dbReference type="ARBA" id="ARBA00041377"/>
    </source>
</evidence>
<dbReference type="SUPFAM" id="SSF142764">
    <property type="entry name" value="YgbK-like"/>
    <property type="match status" value="1"/>
</dbReference>
<name>M5U3J0_9BACT</name>
<dbReference type="Pfam" id="PF17042">
    <property type="entry name" value="NBD_C"/>
    <property type="match status" value="1"/>
</dbReference>
<comment type="similarity">
    <text evidence="1">Belongs to the four-carbon acid sugar kinase family.</text>
</comment>
<accession>M5U3J0</accession>
<evidence type="ECO:0000256" key="9">
    <source>
        <dbReference type="ARBA" id="ARBA00037335"/>
    </source>
</evidence>
<dbReference type="InterPro" id="IPR010737">
    <property type="entry name" value="4-carb_acid_sugar_kinase_N"/>
</dbReference>
<keyword evidence="4" id="KW-0418">Kinase</keyword>
<dbReference type="Gene3D" id="3.40.980.20">
    <property type="entry name" value="Four-carbon acid sugar kinase, nucleotide binding domain"/>
    <property type="match status" value="1"/>
</dbReference>
<evidence type="ECO:0000256" key="2">
    <source>
        <dbReference type="ARBA" id="ARBA00022679"/>
    </source>
</evidence>
<protein>
    <recommendedName>
        <fullName evidence="11">3-oxo-tetronate kinase</fullName>
        <ecNumber evidence="10">2.7.1.217</ecNumber>
    </recommendedName>
    <alternativeName>
        <fullName evidence="12">3-dehydrotetronate 4-kinase</fullName>
    </alternativeName>
</protein>
<keyword evidence="3" id="KW-0547">Nucleotide-binding</keyword>
<keyword evidence="16" id="KW-1185">Reference proteome</keyword>
<evidence type="ECO:0000256" key="8">
    <source>
        <dbReference type="ARBA" id="ARBA00036346"/>
    </source>
</evidence>
<dbReference type="PATRIC" id="fig|1263870.3.peg.6509"/>
<dbReference type="InterPro" id="IPR031475">
    <property type="entry name" value="NBD_C"/>
</dbReference>
<comment type="catalytic activity">
    <reaction evidence="8">
        <text>3-dehydro-D-erythronate + ATP = 3-dehydro-4-O-phospho-D-erythronate + ADP + H(+)</text>
        <dbReference type="Rhea" id="RHEA:52556"/>
        <dbReference type="ChEBI" id="CHEBI:15378"/>
        <dbReference type="ChEBI" id="CHEBI:30616"/>
        <dbReference type="ChEBI" id="CHEBI:57958"/>
        <dbReference type="ChEBI" id="CHEBI:136593"/>
        <dbReference type="ChEBI" id="CHEBI:456216"/>
        <dbReference type="EC" id="2.7.1.217"/>
    </reaction>
</comment>